<proteinExistence type="predicted"/>
<dbReference type="SUPFAM" id="SSF52540">
    <property type="entry name" value="P-loop containing nucleoside triphosphate hydrolases"/>
    <property type="match status" value="1"/>
</dbReference>
<dbReference type="PANTHER" id="PTHR12169">
    <property type="entry name" value="ATPASE N2B"/>
    <property type="match status" value="1"/>
</dbReference>
<accession>A0A1H7Y997</accession>
<reference evidence="4" key="1">
    <citation type="submission" date="2016-10" db="EMBL/GenBank/DDBJ databases">
        <authorList>
            <person name="Varghese N."/>
            <person name="Submissions S."/>
        </authorList>
    </citation>
    <scope>NUCLEOTIDE SEQUENCE [LARGE SCALE GENOMIC DNA]</scope>
    <source>
        <strain evidence="4">DSM 44675</strain>
    </source>
</reference>
<organism evidence="3 4">
    <name type="scientific">Rhodococcus maanshanensis</name>
    <dbReference type="NCBI Taxonomy" id="183556"/>
    <lineage>
        <taxon>Bacteria</taxon>
        <taxon>Bacillati</taxon>
        <taxon>Actinomycetota</taxon>
        <taxon>Actinomycetes</taxon>
        <taxon>Mycobacteriales</taxon>
        <taxon>Nocardiaceae</taxon>
        <taxon>Rhodococcus</taxon>
    </lineage>
</organism>
<dbReference type="RefSeq" id="WP_072754099.1">
    <property type="nucleotide sequence ID" value="NZ_FOAW01000038.1"/>
</dbReference>
<dbReference type="EMBL" id="FOAW01000038">
    <property type="protein sequence ID" value="SEM42796.1"/>
    <property type="molecule type" value="Genomic_DNA"/>
</dbReference>
<dbReference type="GO" id="GO:0005737">
    <property type="term" value="C:cytoplasm"/>
    <property type="evidence" value="ECO:0007669"/>
    <property type="project" value="TreeGrafter"/>
</dbReference>
<dbReference type="AlphaFoldDB" id="A0A1H7Y997"/>
<name>A0A1H7Y997_9NOCA</name>
<dbReference type="GO" id="GO:0016887">
    <property type="term" value="F:ATP hydrolysis activity"/>
    <property type="evidence" value="ECO:0007669"/>
    <property type="project" value="InterPro"/>
</dbReference>
<dbReference type="NCBIfam" id="NF040713">
    <property type="entry name" value="ZapE"/>
    <property type="match status" value="1"/>
</dbReference>
<dbReference type="Proteomes" id="UP000198677">
    <property type="component" value="Unassembled WGS sequence"/>
</dbReference>
<dbReference type="InterPro" id="IPR027417">
    <property type="entry name" value="P-loop_NTPase"/>
</dbReference>
<evidence type="ECO:0000256" key="1">
    <source>
        <dbReference type="ARBA" id="ARBA00022741"/>
    </source>
</evidence>
<dbReference type="Gene3D" id="3.40.50.300">
    <property type="entry name" value="P-loop containing nucleotide triphosphate hydrolases"/>
    <property type="match status" value="1"/>
</dbReference>
<dbReference type="InterPro" id="IPR005654">
    <property type="entry name" value="ATPase_AFG1-like"/>
</dbReference>
<evidence type="ECO:0000313" key="3">
    <source>
        <dbReference type="EMBL" id="SEM42796.1"/>
    </source>
</evidence>
<keyword evidence="4" id="KW-1185">Reference proteome</keyword>
<sequence length="318" mass="35073">MKPIRVDVFDRAAQGAGFVLDPAQRAAAERLAAMGPATGRGIYLWGPVGRGKTWLMDVFREGLGDVPSRRVHFHEFFRRLHELVHTDGIERAMDLLLGRCKILFFDEFHVHDVGDGALLTRLLGVLRERRVTLVVTSNYPPDGLMPNPLFHETFVPTIEVLKERMEIIEVAGAVDYRESGTAGRRFGAGRYLSDAAGLKWPAAADRVTLRPTTQPITALSAAGDLVWFEFADLCERPTSTLDYLSLASAYPRWVLSGVPRMADASPDGVQRFCNVVDILHDQDSELTLVGADWRVSGPEPVAGGLDLARTRSRLALLG</sequence>
<dbReference type="GO" id="GO:0005524">
    <property type="term" value="F:ATP binding"/>
    <property type="evidence" value="ECO:0007669"/>
    <property type="project" value="UniProtKB-KW"/>
</dbReference>
<dbReference type="OrthoDB" id="9774491at2"/>
<dbReference type="Pfam" id="PF03969">
    <property type="entry name" value="AFG1_ATPase"/>
    <property type="match status" value="1"/>
</dbReference>
<protein>
    <submittedName>
        <fullName evidence="3">Cell division protein ZapE</fullName>
    </submittedName>
</protein>
<evidence type="ECO:0000313" key="4">
    <source>
        <dbReference type="Proteomes" id="UP000198677"/>
    </source>
</evidence>
<keyword evidence="3" id="KW-0131">Cell cycle</keyword>
<dbReference type="GO" id="GO:0032153">
    <property type="term" value="C:cell division site"/>
    <property type="evidence" value="ECO:0007669"/>
    <property type="project" value="TreeGrafter"/>
</dbReference>
<keyword evidence="1" id="KW-0547">Nucleotide-binding</keyword>
<keyword evidence="2" id="KW-0067">ATP-binding</keyword>
<gene>
    <name evidence="3" type="ORF">SAMN05444583_1382</name>
</gene>
<dbReference type="GO" id="GO:0051301">
    <property type="term" value="P:cell division"/>
    <property type="evidence" value="ECO:0007669"/>
    <property type="project" value="UniProtKB-KW"/>
</dbReference>
<dbReference type="PANTHER" id="PTHR12169:SF6">
    <property type="entry name" value="AFG1-LIKE ATPASE"/>
    <property type="match status" value="1"/>
</dbReference>
<keyword evidence="3" id="KW-0132">Cell division</keyword>
<evidence type="ECO:0000256" key="2">
    <source>
        <dbReference type="ARBA" id="ARBA00022840"/>
    </source>
</evidence>